<feature type="transmembrane region" description="Helical" evidence="8">
    <location>
        <begin position="186"/>
        <end position="207"/>
    </location>
</feature>
<dbReference type="InterPro" id="IPR006042">
    <property type="entry name" value="Xan_ur_permease"/>
</dbReference>
<dbReference type="Pfam" id="PF12231">
    <property type="entry name" value="Rif1_N"/>
    <property type="match status" value="1"/>
</dbReference>
<feature type="compositionally biased region" description="Polar residues" evidence="7">
    <location>
        <begin position="1703"/>
        <end position="1712"/>
    </location>
</feature>
<protein>
    <submittedName>
        <fullName evidence="10">Putative purine permease</fullName>
    </submittedName>
</protein>
<keyword evidence="3" id="KW-0813">Transport</keyword>
<evidence type="ECO:0000259" key="9">
    <source>
        <dbReference type="Pfam" id="PF12231"/>
    </source>
</evidence>
<feature type="compositionally biased region" description="Basic and acidic residues" evidence="7">
    <location>
        <begin position="1633"/>
        <end position="1643"/>
    </location>
</feature>
<organism evidence="10 11">
    <name type="scientific">Phaeomoniella chlamydospora</name>
    <name type="common">Phaeoacremonium chlamydosporum</name>
    <dbReference type="NCBI Taxonomy" id="158046"/>
    <lineage>
        <taxon>Eukaryota</taxon>
        <taxon>Fungi</taxon>
        <taxon>Dikarya</taxon>
        <taxon>Ascomycota</taxon>
        <taxon>Pezizomycotina</taxon>
        <taxon>Eurotiomycetes</taxon>
        <taxon>Chaetothyriomycetidae</taxon>
        <taxon>Phaeomoniellales</taxon>
        <taxon>Phaeomoniellaceae</taxon>
        <taxon>Phaeomoniella</taxon>
    </lineage>
</organism>
<feature type="transmembrane region" description="Helical" evidence="8">
    <location>
        <begin position="131"/>
        <end position="151"/>
    </location>
</feature>
<evidence type="ECO:0000256" key="1">
    <source>
        <dbReference type="ARBA" id="ARBA00004141"/>
    </source>
</evidence>
<feature type="transmembrane region" description="Helical" evidence="8">
    <location>
        <begin position="157"/>
        <end position="174"/>
    </location>
</feature>
<dbReference type="GO" id="GO:0042907">
    <property type="term" value="F:xanthine transmembrane transporter activity"/>
    <property type="evidence" value="ECO:0007669"/>
    <property type="project" value="TreeGrafter"/>
</dbReference>
<reference evidence="10 11" key="1">
    <citation type="submission" date="2015-05" db="EMBL/GenBank/DDBJ databases">
        <title>Distinctive expansion of gene families associated with plant cell wall degradation and secondary metabolism in the genomes of grapevine trunk pathogens.</title>
        <authorList>
            <person name="Lawrence D.P."/>
            <person name="Travadon R."/>
            <person name="Rolshausen P.E."/>
            <person name="Baumgartner K."/>
        </authorList>
    </citation>
    <scope>NUCLEOTIDE SEQUENCE [LARGE SCALE GENOMIC DNA]</scope>
    <source>
        <strain evidence="10">UCRPC4</strain>
    </source>
</reference>
<dbReference type="EMBL" id="LCWF01000178">
    <property type="protein sequence ID" value="KKY15704.1"/>
    <property type="molecule type" value="Genomic_DNA"/>
</dbReference>
<comment type="subcellular location">
    <subcellularLocation>
        <location evidence="1">Membrane</location>
        <topology evidence="1">Multi-pass membrane protein</topology>
    </subcellularLocation>
</comment>
<keyword evidence="11" id="KW-1185">Reference proteome</keyword>
<feature type="compositionally biased region" description="Polar residues" evidence="7">
    <location>
        <begin position="1680"/>
        <end position="1689"/>
    </location>
</feature>
<dbReference type="PANTHER" id="PTHR42810:SF2">
    <property type="entry name" value="PURINE PERMEASE C1399.01C-RELATED"/>
    <property type="match status" value="1"/>
</dbReference>
<evidence type="ECO:0000256" key="3">
    <source>
        <dbReference type="ARBA" id="ARBA00022448"/>
    </source>
</evidence>
<evidence type="ECO:0000256" key="6">
    <source>
        <dbReference type="ARBA" id="ARBA00023136"/>
    </source>
</evidence>
<feature type="compositionally biased region" description="Polar residues" evidence="7">
    <location>
        <begin position="1780"/>
        <end position="1792"/>
    </location>
</feature>
<dbReference type="NCBIfam" id="TIGR00801">
    <property type="entry name" value="ncs2"/>
    <property type="match status" value="1"/>
</dbReference>
<feature type="transmembrane region" description="Helical" evidence="8">
    <location>
        <begin position="376"/>
        <end position="400"/>
    </location>
</feature>
<evidence type="ECO:0000313" key="10">
    <source>
        <dbReference type="EMBL" id="KKY15704.1"/>
    </source>
</evidence>
<feature type="domain" description="Telomere-associated protein Rif1 N-terminal" evidence="9">
    <location>
        <begin position="585"/>
        <end position="958"/>
    </location>
</feature>
<comment type="caution">
    <text evidence="10">The sequence shown here is derived from an EMBL/GenBank/DDBJ whole genome shotgun (WGS) entry which is preliminary data.</text>
</comment>
<dbReference type="Proteomes" id="UP000053317">
    <property type="component" value="Unassembled WGS sequence"/>
</dbReference>
<dbReference type="InterPro" id="IPR022031">
    <property type="entry name" value="Rif1_N"/>
</dbReference>
<dbReference type="OrthoDB" id="1641903at2759"/>
<accession>A0A0G2DYP9</accession>
<dbReference type="PANTHER" id="PTHR42810">
    <property type="entry name" value="PURINE PERMEASE C1399.01C-RELATED"/>
    <property type="match status" value="1"/>
</dbReference>
<dbReference type="InterPro" id="IPR006043">
    <property type="entry name" value="NCS2"/>
</dbReference>
<dbReference type="PROSITE" id="PS01116">
    <property type="entry name" value="XANTH_URACIL_PERMASE"/>
    <property type="match status" value="1"/>
</dbReference>
<name>A0A0G2DYP9_PHACM</name>
<dbReference type="SUPFAM" id="SSF48371">
    <property type="entry name" value="ARM repeat"/>
    <property type="match status" value="1"/>
</dbReference>
<keyword evidence="5 8" id="KW-1133">Transmembrane helix</keyword>
<dbReference type="InterPro" id="IPR016024">
    <property type="entry name" value="ARM-type_fold"/>
</dbReference>
<evidence type="ECO:0000256" key="8">
    <source>
        <dbReference type="SAM" id="Phobius"/>
    </source>
</evidence>
<feature type="transmembrane region" description="Helical" evidence="8">
    <location>
        <begin position="262"/>
        <end position="281"/>
    </location>
</feature>
<dbReference type="GO" id="GO:0000324">
    <property type="term" value="C:fungal-type vacuole"/>
    <property type="evidence" value="ECO:0007669"/>
    <property type="project" value="TreeGrafter"/>
</dbReference>
<evidence type="ECO:0000256" key="4">
    <source>
        <dbReference type="ARBA" id="ARBA00022692"/>
    </source>
</evidence>
<gene>
    <name evidence="10" type="ORF">UCRPC4_g06205</name>
</gene>
<feature type="transmembrane region" description="Helical" evidence="8">
    <location>
        <begin position="319"/>
        <end position="337"/>
    </location>
</feature>
<feature type="compositionally biased region" description="Polar residues" evidence="7">
    <location>
        <begin position="1807"/>
        <end position="1822"/>
    </location>
</feature>
<proteinExistence type="inferred from homology"/>
<dbReference type="GO" id="GO:0005886">
    <property type="term" value="C:plasma membrane"/>
    <property type="evidence" value="ECO:0007669"/>
    <property type="project" value="TreeGrafter"/>
</dbReference>
<evidence type="ECO:0000256" key="5">
    <source>
        <dbReference type="ARBA" id="ARBA00022989"/>
    </source>
</evidence>
<evidence type="ECO:0000256" key="7">
    <source>
        <dbReference type="SAM" id="MobiDB-lite"/>
    </source>
</evidence>
<feature type="transmembrane region" description="Helical" evidence="8">
    <location>
        <begin position="505"/>
        <end position="524"/>
    </location>
</feature>
<keyword evidence="6 8" id="KW-0472">Membrane</keyword>
<feature type="region of interest" description="Disordered" evidence="7">
    <location>
        <begin position="1902"/>
        <end position="1928"/>
    </location>
</feature>
<feature type="transmembrane region" description="Helical" evidence="8">
    <location>
        <begin position="344"/>
        <end position="364"/>
    </location>
</feature>
<comment type="similarity">
    <text evidence="2">Belongs to the nucleobase:cation symporter-2 (NCS2) (TC 2.A.40) family.</text>
</comment>
<feature type="transmembrane region" description="Helical" evidence="8">
    <location>
        <begin position="478"/>
        <end position="499"/>
    </location>
</feature>
<feature type="region of interest" description="Disordered" evidence="7">
    <location>
        <begin position="1575"/>
        <end position="1825"/>
    </location>
</feature>
<evidence type="ECO:0000256" key="2">
    <source>
        <dbReference type="ARBA" id="ARBA00008821"/>
    </source>
</evidence>
<feature type="compositionally biased region" description="Acidic residues" evidence="7">
    <location>
        <begin position="1727"/>
        <end position="1742"/>
    </location>
</feature>
<feature type="compositionally biased region" description="Polar residues" evidence="7">
    <location>
        <begin position="1607"/>
        <end position="1632"/>
    </location>
</feature>
<sequence length="2150" mass="235729">MYDLLFFTTGARISVGSFVRPPYNVVNKMAELLISPKDGSNASVDYQKEPMQATGAIEDTAAGESRPTRGQQIKNYVFSKEGWLGDYDYWYLVTPNIPPFNRKYKDFAAPFYGLNDPVPILLTIILGLQHALSMIGSVVSPPLAIAGGAFYLSSEQTSYLVSAAFITTGIATAIQVTRVHIKGTSFYIGTGLLSVVAPTFDIIAVVYSYTNMRYNKGTCPTAEDGTQLPCPEAWGAVLGTMLCTVWIQILMSLVPPRLLNKVFPKIVTGALLLLVGVYLVGNGMNNWGGSSNCNGGTGYYALCPNIDAPRPLPWGDPKLIGLGFSVFFSIIIVEQFGSPMMKSASVLFGLAVGCIISGATGYWSKTNIDSAPAVTFLWVHTFKLSVDGALVLPLLIMFICEGVSCMPDILATAEISDVDVEGTEFNSRIQGGILCDGLGSLISALGTGLPMVAQAGNNGVIVLTGCASRRAGWCASGFLILMGLFGKFGAVFGAMPSSVLGGMQVFLYSTIVVAGIRVLGLVPFTRRNRFILTCSVGIGLIDVVQPSCSILKASSQTNIASSPEPVPVHSYDNLTDMLKSIMQQLATGNRSTSLDAYATLAGTVKAYNDIPEGAKLKEQLQNLCKYIRRDLQNEASDSGIIDSSLITSALKVAVILVWDKSFASFLTDEFRSFLLDRSILALEDAKTPKAIVLHYVHLLATQNFKANIMTKARANRCLEALRTITERVSGKNVVSERYMVYRKFTEQTTTVMKEKNFWIEDLLEGMCNNTGEIRIKALGFGMAVSTALDSSASVSRDLKKILNRPIEQGQNYGARLTHRLMKIMEIDGEGQAVPKMWAVVVRLLRGNNLEQFERSKHLKSLLLVIQKCFNSTSADIRASAYHAWSQFISIVRPSDKTPEQLRKMLLSPIAPQLNRADTGNSTKSNRTSAASAYCCLLFYSFRPSAPNEQYTQLFQVYVTGLWTEMFLKIPTNVDRACRILMALFWNERPKFWTEARVNEPGNFEPDDIPRVDSKWARKNSLLILQIFGLLFERAYWGPETSDNAFVALAWKSFARTVGEACRKEVIPSQDTMELVSNFLNLLRKIWQNGPSSLNVKQADGQNTFHKRLSFLIKVVVAELGAIPFVELLLSESSNHALVPCPESQLARAEGFTASPLVHLLLLFNSENYENSRSTENVMPVTMVEDVLSLFIDGRATLTTQFRFYKTTLLRVMEVIDRSGLSRDRDLTGAAVLNISHRSLKSTFDHAKHRGHLAPSVDYPEIVELLKLANDVDEGSLTPWRDILRGVSNVARTVKGSRAAVTDVIEPLAKCTAVALSAASTMHTADLIRTFAETKEFWLISSKTGNSRTNRASHSAGVSEVIAQALNVHLTKCYQTSSITDIKSIKQMVDASAFFLQQCPEEGIVVLLKTFDWVLCQWLLDPDDQLDGVQDLSIAKRSSARSLWLAVITRLTCAAKEPDILSNLEQLFVCAFTSPQRDVVNLMIERWNATCGTSDSLDYPATLKVALRRLRSHVDLQLPGLGTANDGTVNSSPPNFRETYDEDYIQPAYVARRSTTPNRALSGSPSLVSAVHRPDRDNRLSFSTPMKFTPIRSRKPGKKKDPPKFLHNDSQVEFTTIESSPSHGTPADSQLMTDHQKEVRDRQKNNLAATFADLRSTPSRESSRLRRSESAGIPAVFAEKATTQPSTPELPQNEGPDLDDHVMSSPTPLSSHQGHGLSEVDVLSSPTEETDLDNAEAEADVEPEAPKGHSNKHVIEASVRWQESLASGPRGSQKDGHHPISANSKVEQVQQAELNAEGSDPIVPAAITPTSHTFTDNRSSAKQVDTPYKRRAAMPPLQLAKSDSSALLERAATKTSTMPIVTARLSSSLPLLNQNDVPHLRSESDEYDSETGLQLSQEMQYYADSWESTSDSEDASDENGNTRKSQPTQIAMVIAKTPTAISRQEPVDLDDTVVVRSQQSPVEQVESFTEKTDSHQADGITLLSLPYNLQAQAKDSSTSLVTDEGGSLKRKSMEGLGVELYGMSTNAIDLQTPSKKPRISSADDSESYVEVAPNASAVEAEKAIITSNERANDEAYEETRVPDNEMSCEEAGVPAMLENEDPEAEVIASLKAVWQKLEQTSVSKEGLRSIADLVFEIRSAAEDSVRRNAQT</sequence>
<keyword evidence="4 8" id="KW-0812">Transmembrane</keyword>
<reference evidence="10 11" key="2">
    <citation type="submission" date="2015-05" db="EMBL/GenBank/DDBJ databases">
        <authorList>
            <person name="Morales-Cruz A."/>
            <person name="Amrine K.C."/>
            <person name="Cantu D."/>
        </authorList>
    </citation>
    <scope>NUCLEOTIDE SEQUENCE [LARGE SCALE GENOMIC DNA]</scope>
    <source>
        <strain evidence="10">UCRPC4</strain>
    </source>
</reference>
<evidence type="ECO:0000313" key="11">
    <source>
        <dbReference type="Proteomes" id="UP000053317"/>
    </source>
</evidence>
<dbReference type="Pfam" id="PF00860">
    <property type="entry name" value="Xan_ur_permease"/>
    <property type="match status" value="1"/>
</dbReference>